<proteinExistence type="predicted"/>
<dbReference type="Proteomes" id="UP000225833">
    <property type="component" value="Unassembled WGS sequence"/>
</dbReference>
<name>A0A2D0IR60_XENBU</name>
<dbReference type="RefSeq" id="WP_099137064.1">
    <property type="nucleotide sequence ID" value="NZ_CAWNNJ010000093.1"/>
</dbReference>
<organism evidence="2 3">
    <name type="scientific">Xenorhabdus budapestensis</name>
    <dbReference type="NCBI Taxonomy" id="290110"/>
    <lineage>
        <taxon>Bacteria</taxon>
        <taxon>Pseudomonadati</taxon>
        <taxon>Pseudomonadota</taxon>
        <taxon>Gammaproteobacteria</taxon>
        <taxon>Enterobacterales</taxon>
        <taxon>Morganellaceae</taxon>
        <taxon>Xenorhabdus</taxon>
    </lineage>
</organism>
<dbReference type="SUPFAM" id="SSF160631">
    <property type="entry name" value="SMI1/KNR4-like"/>
    <property type="match status" value="1"/>
</dbReference>
<gene>
    <name evidence="2" type="ORF">Xbud_03316</name>
</gene>
<feature type="domain" description="Knr4/Smi1-like" evidence="1">
    <location>
        <begin position="48"/>
        <end position="184"/>
    </location>
</feature>
<evidence type="ECO:0000313" key="3">
    <source>
        <dbReference type="Proteomes" id="UP000225833"/>
    </source>
</evidence>
<dbReference type="EMBL" id="NIBS01000026">
    <property type="protein sequence ID" value="PHM24322.1"/>
    <property type="molecule type" value="Genomic_DNA"/>
</dbReference>
<evidence type="ECO:0000259" key="1">
    <source>
        <dbReference type="Pfam" id="PF09346"/>
    </source>
</evidence>
<dbReference type="AlphaFoldDB" id="A0A2D0IR60"/>
<accession>A0A2D0IR60</accession>
<dbReference type="Pfam" id="PF09346">
    <property type="entry name" value="SMI1_KNR4"/>
    <property type="match status" value="1"/>
</dbReference>
<reference evidence="2 3" key="1">
    <citation type="journal article" date="2017" name="Nat. Microbiol.">
        <title>Natural product diversity associated with the nematode symbionts Photorhabdus and Xenorhabdus.</title>
        <authorList>
            <person name="Tobias N.J."/>
            <person name="Wolff H."/>
            <person name="Djahanschiri B."/>
            <person name="Grundmann F."/>
            <person name="Kronenwerth M."/>
            <person name="Shi Y.M."/>
            <person name="Simonyi S."/>
            <person name="Grun P."/>
            <person name="Shapiro-Ilan D."/>
            <person name="Pidot S.J."/>
            <person name="Stinear T.P."/>
            <person name="Ebersberger I."/>
            <person name="Bode H.B."/>
        </authorList>
    </citation>
    <scope>NUCLEOTIDE SEQUENCE [LARGE SCALE GENOMIC DNA]</scope>
    <source>
        <strain evidence="2 3">DSM 16342</strain>
    </source>
</reference>
<sequence length="197" mass="22920">MTSLIDIHLKNIKQHLDEEDRDTWHIIKGASDKAIEKLLSVYPDCLATLIELLKRVDGTYWRKYEKITISCLLFGSDVGEDFGYYLLSCDDIIEENKYNQSIADDYGEWLEEDGIIFIDDRININIVMNKRLYFSHCMNDGGTSILYIDFNPINGGSVGQVIRYLHDPDSYIVLANSFDEYLDKLTNTDYQFVPQYR</sequence>
<evidence type="ECO:0000313" key="2">
    <source>
        <dbReference type="EMBL" id="PHM24322.1"/>
    </source>
</evidence>
<comment type="caution">
    <text evidence="2">The sequence shown here is derived from an EMBL/GenBank/DDBJ whole genome shotgun (WGS) entry which is preliminary data.</text>
</comment>
<protein>
    <recommendedName>
        <fullName evidence="1">Knr4/Smi1-like domain-containing protein</fullName>
    </recommendedName>
</protein>
<dbReference type="OrthoDB" id="6933666at2"/>
<dbReference type="Gene3D" id="3.40.1580.10">
    <property type="entry name" value="SMI1/KNR4-like"/>
    <property type="match status" value="1"/>
</dbReference>
<dbReference type="InterPro" id="IPR018958">
    <property type="entry name" value="Knr4/Smi1-like_dom"/>
</dbReference>
<dbReference type="InterPro" id="IPR037883">
    <property type="entry name" value="Knr4/Smi1-like_sf"/>
</dbReference>